<feature type="signal peptide" evidence="1">
    <location>
        <begin position="1"/>
        <end position="21"/>
    </location>
</feature>
<feature type="chain" id="PRO_5016123271" evidence="1">
    <location>
        <begin position="22"/>
        <end position="391"/>
    </location>
</feature>
<keyword evidence="1" id="KW-0732">Signal</keyword>
<evidence type="ECO:0000256" key="1">
    <source>
        <dbReference type="SAM" id="SignalP"/>
    </source>
</evidence>
<evidence type="ECO:0000313" key="2">
    <source>
        <dbReference type="EMBL" id="AWS27305.1"/>
    </source>
</evidence>
<reference evidence="2" key="1">
    <citation type="submission" date="2018-04" db="EMBL/GenBank/DDBJ databases">
        <title>Secondary Metabolite Response of Diverse Hypogean Actinomycetes to Chemical and Biological Stimuli.</title>
        <authorList>
            <person name="Covington B.C."/>
            <person name="Spraggins J.M."/>
            <person name="Ynigex-Gutierrez A.E."/>
            <person name="Bachmann B.O."/>
        </authorList>
    </citation>
    <scope>NUCLEOTIDE SEQUENCE</scope>
    <source>
        <strain evidence="2">Kd35</strain>
    </source>
</reference>
<proteinExistence type="predicted"/>
<dbReference type="EMBL" id="MH203088">
    <property type="protein sequence ID" value="AWS27305.1"/>
    <property type="molecule type" value="Genomic_DNA"/>
</dbReference>
<accession>A0A2U9KCY4</accession>
<organism evidence="2">
    <name type="scientific">Streptosporangium sp. KD35</name>
    <dbReference type="NCBI Taxonomy" id="2162663"/>
    <lineage>
        <taxon>Bacteria</taxon>
        <taxon>Bacillati</taxon>
        <taxon>Actinomycetota</taxon>
        <taxon>Actinomycetes</taxon>
        <taxon>Streptosporangiales</taxon>
        <taxon>Streptosporangiaceae</taxon>
        <taxon>Streptosporangium</taxon>
    </lineage>
</organism>
<protein>
    <submittedName>
        <fullName evidence="2">FunU17</fullName>
    </submittedName>
</protein>
<sequence length="391" mass="41270">MFSTWLSLTSVPPIVANASRAAVPFPASTSSPSATTSEGRPYALTSVGPAARQSCWGFFMNSSRTRVRAAALRTLEGAFAPWSNASRFHAATLLPAGLTRSLLTLAKAGTRAGARRAAPRAVLKAARSCLAVVLPVLAMRPGRLSRTVGDSRAKKAAAAWGFFASLATSSACSWMSAAWSSPPRLTRMSLPYMFARPRAVSKPSNSSGRRTIPCPPAAIEAAPPAPPNSGAPLPRAFIRSIRPWSMKTCVPPQSAMSAISRSAGVLIPCWRSFPSNSLLNAVSRSAAPRREAASCPISSGSMPQNSAVGAMESSLRGHDGHVRPAISRRVAFAWDSVTSGGWRRSSSSIASTTRCASRPSRWCRSSSSVVHVVAVGPVQTFPDRIAEEARW</sequence>
<name>A0A2U9KCY4_9ACTN</name>
<dbReference type="AlphaFoldDB" id="A0A2U9KCY4"/>